<dbReference type="EMBL" id="MGDI01000028">
    <property type="protein sequence ID" value="OGL53026.1"/>
    <property type="molecule type" value="Genomic_DNA"/>
</dbReference>
<feature type="domain" description="LysM" evidence="2">
    <location>
        <begin position="585"/>
        <end position="629"/>
    </location>
</feature>
<dbReference type="PANTHER" id="PTHR33734:SF22">
    <property type="entry name" value="MEMBRANE-BOUND LYTIC MUREIN TRANSGLYCOSYLASE D"/>
    <property type="match status" value="1"/>
</dbReference>
<dbReference type="GO" id="GO:0000270">
    <property type="term" value="P:peptidoglycan metabolic process"/>
    <property type="evidence" value="ECO:0007669"/>
    <property type="project" value="InterPro"/>
</dbReference>
<dbReference type="PROSITE" id="PS00922">
    <property type="entry name" value="TRANSGLYCOSYLASE"/>
    <property type="match status" value="1"/>
</dbReference>
<dbReference type="Gene3D" id="1.10.530.10">
    <property type="match status" value="1"/>
</dbReference>
<dbReference type="SUPFAM" id="SSF54106">
    <property type="entry name" value="LysM domain"/>
    <property type="match status" value="3"/>
</dbReference>
<dbReference type="PROSITE" id="PS51257">
    <property type="entry name" value="PROKAR_LIPOPROTEIN"/>
    <property type="match status" value="1"/>
</dbReference>
<dbReference type="Pfam" id="PF01464">
    <property type="entry name" value="SLT"/>
    <property type="match status" value="1"/>
</dbReference>
<dbReference type="InterPro" id="IPR023346">
    <property type="entry name" value="Lysozyme-like_dom_sf"/>
</dbReference>
<dbReference type="CDD" id="cd16894">
    <property type="entry name" value="MltD-like"/>
    <property type="match status" value="1"/>
</dbReference>
<dbReference type="PROSITE" id="PS51782">
    <property type="entry name" value="LYSM"/>
    <property type="match status" value="3"/>
</dbReference>
<accession>A0A1F7SGW1</accession>
<evidence type="ECO:0000256" key="1">
    <source>
        <dbReference type="ARBA" id="ARBA00007734"/>
    </source>
</evidence>
<dbReference type="AlphaFoldDB" id="A0A1F7SGW1"/>
<dbReference type="SMART" id="SM00257">
    <property type="entry name" value="LysM"/>
    <property type="match status" value="3"/>
</dbReference>
<proteinExistence type="inferred from homology"/>
<dbReference type="Proteomes" id="UP000178082">
    <property type="component" value="Unassembled WGS sequence"/>
</dbReference>
<organism evidence="3 4">
    <name type="scientific">Candidatus Schekmanbacteria bacterium RIFCSPLOWO2_12_FULL_38_15</name>
    <dbReference type="NCBI Taxonomy" id="1817883"/>
    <lineage>
        <taxon>Bacteria</taxon>
        <taxon>Candidatus Schekmaniibacteriota</taxon>
    </lineage>
</organism>
<comment type="similarity">
    <text evidence="1">Belongs to the transglycosylase Slt family.</text>
</comment>
<dbReference type="GO" id="GO:0016020">
    <property type="term" value="C:membrane"/>
    <property type="evidence" value="ECO:0007669"/>
    <property type="project" value="InterPro"/>
</dbReference>
<evidence type="ECO:0000313" key="4">
    <source>
        <dbReference type="Proteomes" id="UP000178082"/>
    </source>
</evidence>
<reference evidence="3 4" key="1">
    <citation type="journal article" date="2016" name="Nat. Commun.">
        <title>Thousands of microbial genomes shed light on interconnected biogeochemical processes in an aquifer system.</title>
        <authorList>
            <person name="Anantharaman K."/>
            <person name="Brown C.T."/>
            <person name="Hug L.A."/>
            <person name="Sharon I."/>
            <person name="Castelle C.J."/>
            <person name="Probst A.J."/>
            <person name="Thomas B.C."/>
            <person name="Singh A."/>
            <person name="Wilkins M.J."/>
            <person name="Karaoz U."/>
            <person name="Brodie E.L."/>
            <person name="Williams K.H."/>
            <person name="Hubbard S.S."/>
            <person name="Banfield J.F."/>
        </authorList>
    </citation>
    <scope>NUCLEOTIDE SEQUENCE [LARGE SCALE GENOMIC DNA]</scope>
</reference>
<feature type="domain" description="LysM" evidence="2">
    <location>
        <begin position="513"/>
        <end position="557"/>
    </location>
</feature>
<dbReference type="GO" id="GO:0008932">
    <property type="term" value="F:lytic endotransglycosylase activity"/>
    <property type="evidence" value="ECO:0007669"/>
    <property type="project" value="TreeGrafter"/>
</dbReference>
<dbReference type="CDD" id="cd00118">
    <property type="entry name" value="LysM"/>
    <property type="match status" value="3"/>
</dbReference>
<dbReference type="PANTHER" id="PTHR33734">
    <property type="entry name" value="LYSM DOMAIN-CONTAINING GPI-ANCHORED PROTEIN 2"/>
    <property type="match status" value="1"/>
</dbReference>
<dbReference type="Pfam" id="PF01476">
    <property type="entry name" value="LysM"/>
    <property type="match status" value="3"/>
</dbReference>
<protein>
    <recommendedName>
        <fullName evidence="2">LysM domain-containing protein</fullName>
    </recommendedName>
</protein>
<dbReference type="STRING" id="1817883.A3G31_08955"/>
<dbReference type="InterPro" id="IPR008258">
    <property type="entry name" value="Transglycosylase_SLT_dom_1"/>
</dbReference>
<name>A0A1F7SGW1_9BACT</name>
<dbReference type="SUPFAM" id="SSF53955">
    <property type="entry name" value="Lysozyme-like"/>
    <property type="match status" value="1"/>
</dbReference>
<sequence length="635" mass="72496">MGFKKSLSIFLTVFFLTGCSHQLFNSEIAQPQLSQNDKFYQPKTEYSTKESSLQVMEKTQQQDVTTSQISTKELDELFAQAKKFYSSGVDFSNKGDLDQAKDEFENSLECLQNSQLADKYPNEINKFYNSLVEDILTMLAKKEEPSEKLKESILSAKIAHKPEEEMTIKEKIELDLKENLFNVPVEVNQKVIDYVEYFSIEKKESMEKWLSRAGLYLPTLQKIFIKKGLPSDLTYLPIIESTFNPDAYSYAKACGLWQFIPGTAKNYGLRIDWWVDERRDFEKATHSAARYLQALYAQFNDWRLALAAYNAGEGRIARAIQTQKTSDFWELNLHSQTMNYVPAYMASVIIAKNPKRYGLDITYEPSLDFDTVTLDKSIDLKTVSECAGTTRGIIRKLNPELRSWATPPKTKNYTLRIPAGAKDKFEIEIAKAKVAEKSRVAWGSYRIRKNETLSTVSRKFNIPVKTLMEANSIYNPNKIVEGQKITVPNRYEKFADSSSDSDSGRKSKSTKLSVYTVKKGDTLGEIAKSYRVSVNSIKKWNRLKNISSLQANQKLKIYSSKTPDEKVAMSKTGKSERSSDNFKEIVYIVKKGDTLWEIARSYRISAEDIIAINRISAKNAIAPGDRLKLKVPYEL</sequence>
<gene>
    <name evidence="3" type="ORF">A3G31_08955</name>
</gene>
<evidence type="ECO:0000259" key="2">
    <source>
        <dbReference type="PROSITE" id="PS51782"/>
    </source>
</evidence>
<dbReference type="Gene3D" id="3.10.350.10">
    <property type="entry name" value="LysM domain"/>
    <property type="match status" value="3"/>
</dbReference>
<evidence type="ECO:0000313" key="3">
    <source>
        <dbReference type="EMBL" id="OGL53026.1"/>
    </source>
</evidence>
<dbReference type="InterPro" id="IPR018392">
    <property type="entry name" value="LysM"/>
</dbReference>
<comment type="caution">
    <text evidence="3">The sequence shown here is derived from an EMBL/GenBank/DDBJ whole genome shotgun (WGS) entry which is preliminary data.</text>
</comment>
<dbReference type="InterPro" id="IPR000189">
    <property type="entry name" value="Transglyc_AS"/>
</dbReference>
<feature type="domain" description="LysM" evidence="2">
    <location>
        <begin position="443"/>
        <end position="487"/>
    </location>
</feature>
<dbReference type="InterPro" id="IPR036779">
    <property type="entry name" value="LysM_dom_sf"/>
</dbReference>